<evidence type="ECO:0000313" key="2">
    <source>
        <dbReference type="EMBL" id="CAB4124491.1"/>
    </source>
</evidence>
<sequence>MKIAICSDVHLEFGPLEIKNTEQADVLILSGDICVNSKLLFVDSALPTQVSQTAHKFFSDCSREFETVIYVAGNHEHYHGDFAKTIPELKSKLAYLGNIVILDKETLVIDGVCFIGGTLWTDMNKEDPLTLYHIRRMMNDFRCVENSNVQVTFRSFEVDPETKAPTEVVKFHTRASTFSPENAVEDHKKMLDYIKSVYKNSNHEKYVVVGHHTPSVISCHPKYSGDTLMNGGYHSDLIDFILDRPEIALWTHGHTHERFDYPIGVCRVVCNPRGYIGYEEMADNFALKYVELP</sequence>
<evidence type="ECO:0000259" key="1">
    <source>
        <dbReference type="Pfam" id="PF00149"/>
    </source>
</evidence>
<dbReference type="InterPro" id="IPR004843">
    <property type="entry name" value="Calcineurin-like_PHP"/>
</dbReference>
<feature type="domain" description="Calcineurin-like phosphoesterase" evidence="1">
    <location>
        <begin position="1"/>
        <end position="257"/>
    </location>
</feature>
<gene>
    <name evidence="2" type="ORF">UFOVP58_4</name>
</gene>
<dbReference type="EMBL" id="LR796186">
    <property type="protein sequence ID" value="CAB4124491.1"/>
    <property type="molecule type" value="Genomic_DNA"/>
</dbReference>
<dbReference type="GO" id="GO:0016787">
    <property type="term" value="F:hydrolase activity"/>
    <property type="evidence" value="ECO:0007669"/>
    <property type="project" value="InterPro"/>
</dbReference>
<proteinExistence type="predicted"/>
<organism evidence="2">
    <name type="scientific">uncultured Caudovirales phage</name>
    <dbReference type="NCBI Taxonomy" id="2100421"/>
    <lineage>
        <taxon>Viruses</taxon>
        <taxon>Duplodnaviria</taxon>
        <taxon>Heunggongvirae</taxon>
        <taxon>Uroviricota</taxon>
        <taxon>Caudoviricetes</taxon>
        <taxon>Peduoviridae</taxon>
        <taxon>Maltschvirus</taxon>
        <taxon>Maltschvirus maltsch</taxon>
    </lineage>
</organism>
<dbReference type="SUPFAM" id="SSF56300">
    <property type="entry name" value="Metallo-dependent phosphatases"/>
    <property type="match status" value="1"/>
</dbReference>
<protein>
    <submittedName>
        <fullName evidence="2">Calcineurin-like phosphoesterase domain, ApaH type</fullName>
    </submittedName>
</protein>
<dbReference type="Gene3D" id="3.60.21.10">
    <property type="match status" value="1"/>
</dbReference>
<name>A0A6J5KRH6_9CAUD</name>
<dbReference type="InterPro" id="IPR029052">
    <property type="entry name" value="Metallo-depent_PP-like"/>
</dbReference>
<accession>A0A6J5KRH6</accession>
<dbReference type="PANTHER" id="PTHR37844:SF2">
    <property type="entry name" value="SER_THR PROTEIN PHOSPHATASE SUPERFAMILY (AFU_ORTHOLOGUE AFUA_1G14840)"/>
    <property type="match status" value="1"/>
</dbReference>
<dbReference type="PANTHER" id="PTHR37844">
    <property type="entry name" value="SER/THR PROTEIN PHOSPHATASE SUPERFAMILY (AFU_ORTHOLOGUE AFUA_1G14840)"/>
    <property type="match status" value="1"/>
</dbReference>
<reference evidence="2" key="1">
    <citation type="submission" date="2020-04" db="EMBL/GenBank/DDBJ databases">
        <authorList>
            <person name="Chiriac C."/>
            <person name="Salcher M."/>
            <person name="Ghai R."/>
            <person name="Kavagutti S V."/>
        </authorList>
    </citation>
    <scope>NUCLEOTIDE SEQUENCE</scope>
</reference>
<dbReference type="Pfam" id="PF00149">
    <property type="entry name" value="Metallophos"/>
    <property type="match status" value="1"/>
</dbReference>